<dbReference type="Gene3D" id="3.40.50.150">
    <property type="entry name" value="Vaccinia Virus protein VP39"/>
    <property type="match status" value="1"/>
</dbReference>
<dbReference type="SUPFAM" id="SSF53335">
    <property type="entry name" value="S-adenosyl-L-methionine-dependent methyltransferases"/>
    <property type="match status" value="1"/>
</dbReference>
<dbReference type="PANTHER" id="PTHR45036">
    <property type="entry name" value="METHYLTRANSFERASE LIKE 7B"/>
    <property type="match status" value="1"/>
</dbReference>
<dbReference type="GO" id="GO:0008757">
    <property type="term" value="F:S-adenosylmethionine-dependent methyltransferase activity"/>
    <property type="evidence" value="ECO:0007669"/>
    <property type="project" value="InterPro"/>
</dbReference>
<evidence type="ECO:0000313" key="2">
    <source>
        <dbReference type="EMBL" id="PZO56711.1"/>
    </source>
</evidence>
<dbReference type="GO" id="GO:0032259">
    <property type="term" value="P:methylation"/>
    <property type="evidence" value="ECO:0007669"/>
    <property type="project" value="UniProtKB-KW"/>
</dbReference>
<name>A0A2W4ZDT2_9CYAN</name>
<gene>
    <name evidence="2" type="ORF">DCF15_08220</name>
</gene>
<dbReference type="AlphaFoldDB" id="A0A2W4ZDT2"/>
<evidence type="ECO:0000313" key="3">
    <source>
        <dbReference type="Proteomes" id="UP000249794"/>
    </source>
</evidence>
<dbReference type="InterPro" id="IPR029063">
    <property type="entry name" value="SAM-dependent_MTases_sf"/>
</dbReference>
<dbReference type="CDD" id="cd02440">
    <property type="entry name" value="AdoMet_MTases"/>
    <property type="match status" value="1"/>
</dbReference>
<reference evidence="2 3" key="2">
    <citation type="submission" date="2018-06" db="EMBL/GenBank/DDBJ databases">
        <title>Metagenomic assembly of (sub)arctic Cyanobacteria and their associated microbiome from non-axenic cultures.</title>
        <authorList>
            <person name="Baurain D."/>
        </authorList>
    </citation>
    <scope>NUCLEOTIDE SEQUENCE [LARGE SCALE GENOMIC DNA]</scope>
    <source>
        <strain evidence="2">ULC027bin1</strain>
    </source>
</reference>
<protein>
    <submittedName>
        <fullName evidence="2">SAM-dependent methyltransferase</fullName>
    </submittedName>
</protein>
<comment type="caution">
    <text evidence="2">The sequence shown here is derived from an EMBL/GenBank/DDBJ whole genome shotgun (WGS) entry which is preliminary data.</text>
</comment>
<dbReference type="InterPro" id="IPR052356">
    <property type="entry name" value="Thiol_S-MT"/>
</dbReference>
<dbReference type="EMBL" id="QBMP01000064">
    <property type="protein sequence ID" value="PZO56711.1"/>
    <property type="molecule type" value="Genomic_DNA"/>
</dbReference>
<feature type="domain" description="Methyltransferase type 11" evidence="1">
    <location>
        <begin position="38"/>
        <end position="133"/>
    </location>
</feature>
<dbReference type="Pfam" id="PF08241">
    <property type="entry name" value="Methyltransf_11"/>
    <property type="match status" value="1"/>
</dbReference>
<dbReference type="Proteomes" id="UP000249794">
    <property type="component" value="Unassembled WGS sequence"/>
</dbReference>
<dbReference type="PANTHER" id="PTHR45036:SF1">
    <property type="entry name" value="METHYLTRANSFERASE LIKE 7A"/>
    <property type="match status" value="1"/>
</dbReference>
<sequence length="206" mass="22708">MGLYSQLIFPRLLELSMSSESMTSYRQQLLKDLRGDVLEIGFGTGLNLPYYPASVTSLTTVEPNGGMGAIAQKRIDASPIAVTTQTLSGENLPMAEASFDDVVCTWTLCSIANVHQALSEAYRVLKPGGRFFFIEHGLSTDPGIQTWQNRLTPVQRIIADGCHLNRPIADLVNEVFDRVEVKEFYAPNLPKVMGYFYQGIATKAAL</sequence>
<keyword evidence="2" id="KW-0808">Transferase</keyword>
<dbReference type="InterPro" id="IPR013216">
    <property type="entry name" value="Methyltransf_11"/>
</dbReference>
<proteinExistence type="predicted"/>
<evidence type="ECO:0000259" key="1">
    <source>
        <dbReference type="Pfam" id="PF08241"/>
    </source>
</evidence>
<organism evidence="2 3">
    <name type="scientific">Phormidesmis priestleyi</name>
    <dbReference type="NCBI Taxonomy" id="268141"/>
    <lineage>
        <taxon>Bacteria</taxon>
        <taxon>Bacillati</taxon>
        <taxon>Cyanobacteriota</taxon>
        <taxon>Cyanophyceae</taxon>
        <taxon>Leptolyngbyales</taxon>
        <taxon>Leptolyngbyaceae</taxon>
        <taxon>Phormidesmis</taxon>
    </lineage>
</organism>
<accession>A0A2W4ZDT2</accession>
<keyword evidence="2" id="KW-0489">Methyltransferase</keyword>
<reference evidence="3" key="1">
    <citation type="submission" date="2018-04" db="EMBL/GenBank/DDBJ databases">
        <authorList>
            <person name="Cornet L."/>
        </authorList>
    </citation>
    <scope>NUCLEOTIDE SEQUENCE [LARGE SCALE GENOMIC DNA]</scope>
</reference>